<protein>
    <submittedName>
        <fullName evidence="1">Uncharacterized protein</fullName>
    </submittedName>
</protein>
<dbReference type="OrthoDB" id="5816949at2"/>
<dbReference type="GeneID" id="50536843"/>
<accession>A0A0Q2MG24</accession>
<reference evidence="1 2" key="1">
    <citation type="submission" date="2015-08" db="EMBL/GenBank/DDBJ databases">
        <title>Antibacterial properties of a collection of Vibrionaceae strains.</title>
        <authorList>
            <person name="Giubergia S."/>
        </authorList>
    </citation>
    <scope>NUCLEOTIDE SEQUENCE [LARGE SCALE GENOMIC DNA]</scope>
    <source>
        <strain evidence="1 2">S0821</strain>
    </source>
</reference>
<dbReference type="OMA" id="SHKMADK"/>
<dbReference type="EMBL" id="LKHS01000005">
    <property type="protein sequence ID" value="KQH86658.1"/>
    <property type="molecule type" value="Genomic_DNA"/>
</dbReference>
<dbReference type="AlphaFoldDB" id="A0A0Q2MG24"/>
<organism evidence="1 2">
    <name type="scientific">Vibrio furnissii</name>
    <dbReference type="NCBI Taxonomy" id="29494"/>
    <lineage>
        <taxon>Bacteria</taxon>
        <taxon>Pseudomonadati</taxon>
        <taxon>Pseudomonadota</taxon>
        <taxon>Gammaproteobacteria</taxon>
        <taxon>Vibrionales</taxon>
        <taxon>Vibrionaceae</taxon>
        <taxon>Vibrio</taxon>
    </lineage>
</organism>
<dbReference type="RefSeq" id="WP_014257409.1">
    <property type="nucleotide sequence ID" value="NZ_CABLCD010000014.1"/>
</dbReference>
<name>A0A0Q2MG24_VIBFU</name>
<gene>
    <name evidence="1" type="ORF">AMR76_06090</name>
</gene>
<proteinExistence type="predicted"/>
<dbReference type="Proteomes" id="UP000051221">
    <property type="component" value="Unassembled WGS sequence"/>
</dbReference>
<keyword evidence="2" id="KW-1185">Reference proteome</keyword>
<evidence type="ECO:0000313" key="1">
    <source>
        <dbReference type="EMBL" id="KQH86658.1"/>
    </source>
</evidence>
<evidence type="ECO:0000313" key="2">
    <source>
        <dbReference type="Proteomes" id="UP000051221"/>
    </source>
</evidence>
<comment type="caution">
    <text evidence="1">The sequence shown here is derived from an EMBL/GenBank/DDBJ whole genome shotgun (WGS) entry which is preliminary data.</text>
</comment>
<sequence>MPVSAVQPGYSIIQQSSKMAEDAAREIQQNKAFEPTQLSDKTLEFNKVEVDKPRRSDPIDPLVKLNQSQQYARIGTNVLQRDQDMIGSLLDISV</sequence>
<dbReference type="InParanoid" id="A0A0Q2MG24"/>